<gene>
    <name evidence="2" type="ORF">PG996_013684</name>
</gene>
<proteinExistence type="predicted"/>
<evidence type="ECO:0000313" key="2">
    <source>
        <dbReference type="EMBL" id="KAK8054383.1"/>
    </source>
</evidence>
<name>A0ABR1U677_9PEZI</name>
<sequence>MEAPAEAFPRRGQSVQHDGAHAREPGPDPGGHRVDVFDLAEAAAPGLVVRVAPLLLAPTLRRQAWGGGRTLQRPAC</sequence>
<feature type="region of interest" description="Disordered" evidence="1">
    <location>
        <begin position="1"/>
        <end position="34"/>
    </location>
</feature>
<protein>
    <submittedName>
        <fullName evidence="2">Uncharacterized protein</fullName>
    </submittedName>
</protein>
<dbReference type="EMBL" id="JAQQWM010000008">
    <property type="protein sequence ID" value="KAK8054383.1"/>
    <property type="molecule type" value="Genomic_DNA"/>
</dbReference>
<comment type="caution">
    <text evidence="2">The sequence shown here is derived from an EMBL/GenBank/DDBJ whole genome shotgun (WGS) entry which is preliminary data.</text>
</comment>
<reference evidence="2 3" key="1">
    <citation type="submission" date="2023-01" db="EMBL/GenBank/DDBJ databases">
        <title>Analysis of 21 Apiospora genomes using comparative genomics revels a genus with tremendous synthesis potential of carbohydrate active enzymes and secondary metabolites.</title>
        <authorList>
            <person name="Sorensen T."/>
        </authorList>
    </citation>
    <scope>NUCLEOTIDE SEQUENCE [LARGE SCALE GENOMIC DNA]</scope>
    <source>
        <strain evidence="2 3">CBS 83171</strain>
    </source>
</reference>
<feature type="compositionally biased region" description="Basic and acidic residues" evidence="1">
    <location>
        <begin position="18"/>
        <end position="34"/>
    </location>
</feature>
<keyword evidence="3" id="KW-1185">Reference proteome</keyword>
<dbReference type="Proteomes" id="UP001446871">
    <property type="component" value="Unassembled WGS sequence"/>
</dbReference>
<evidence type="ECO:0000256" key="1">
    <source>
        <dbReference type="SAM" id="MobiDB-lite"/>
    </source>
</evidence>
<accession>A0ABR1U677</accession>
<organism evidence="2 3">
    <name type="scientific">Apiospora saccharicola</name>
    <dbReference type="NCBI Taxonomy" id="335842"/>
    <lineage>
        <taxon>Eukaryota</taxon>
        <taxon>Fungi</taxon>
        <taxon>Dikarya</taxon>
        <taxon>Ascomycota</taxon>
        <taxon>Pezizomycotina</taxon>
        <taxon>Sordariomycetes</taxon>
        <taxon>Xylariomycetidae</taxon>
        <taxon>Amphisphaeriales</taxon>
        <taxon>Apiosporaceae</taxon>
        <taxon>Apiospora</taxon>
    </lineage>
</organism>
<evidence type="ECO:0000313" key="3">
    <source>
        <dbReference type="Proteomes" id="UP001446871"/>
    </source>
</evidence>